<dbReference type="EMBL" id="AP018560">
    <property type="protein sequence ID" value="BBD80133.1"/>
    <property type="molecule type" value="Genomic_DNA"/>
</dbReference>
<evidence type="ECO:0000256" key="6">
    <source>
        <dbReference type="ARBA" id="ARBA00022785"/>
    </source>
</evidence>
<dbReference type="NCBIfam" id="TIGR00430">
    <property type="entry name" value="Q_tRNA_tgt"/>
    <property type="match status" value="1"/>
</dbReference>
<feature type="region of interest" description="RNA binding; important for wobble base 34 recognition" evidence="8">
    <location>
        <begin position="330"/>
        <end position="334"/>
    </location>
</feature>
<dbReference type="FunFam" id="3.20.20.105:FF:000001">
    <property type="entry name" value="Queuine tRNA-ribosyltransferase"/>
    <property type="match status" value="1"/>
</dbReference>
<dbReference type="HAMAP" id="MF_00168">
    <property type="entry name" value="Q_tRNA_Tgt"/>
    <property type="match status" value="1"/>
</dbReference>
<comment type="subunit">
    <text evidence="8">Homodimer. Within each dimer, one monomer is responsible for RNA recognition and catalysis, while the other monomer binds to the replacement base PreQ1.</text>
</comment>
<dbReference type="GO" id="GO:0008479">
    <property type="term" value="F:tRNA-guanosine(34) queuine transglycosylase activity"/>
    <property type="evidence" value="ECO:0007669"/>
    <property type="project" value="UniProtKB-UniRule"/>
</dbReference>
<dbReference type="InterPro" id="IPR002616">
    <property type="entry name" value="tRNA_ribo_trans-like"/>
</dbReference>
<keyword evidence="4 8" id="KW-0819">tRNA processing</keyword>
<keyword evidence="5 8" id="KW-0479">Metal-binding</keyword>
<evidence type="ECO:0000313" key="11">
    <source>
        <dbReference type="Proteomes" id="UP000270530"/>
    </source>
</evidence>
<dbReference type="SUPFAM" id="SSF51713">
    <property type="entry name" value="tRNA-guanine transglycosylase"/>
    <property type="match status" value="1"/>
</dbReference>
<sequence>MAVGFDAGSSGTESKGQGGRAVVNDVVVHRGRDEGFRGVAAVGDARSAWDNRPMTSLTFELLASDGAARRGRLHFPRGTVETPAFMPVGTYGSVKAMTPRDLVEVGAEIILGNTFHLHLRPGLEIVKKFGGLHRFIGWGRPILTDSGGFQVFSLAHRRKLTEEGVTFASPVDGSRVFLSPEVSMRIQTVLDSDIAMIFDECTPYEIDGVPIDEQRAAESMALSLRWAERSRRAFDELGNPNNLFGIVQGGVHEALRRRSAEGLVGIGFDGYAVGGLAVGEPEEVRNRTLDFTVPMLPADKPRYLMGVGRPEDIVEAVRRGIDMFDCVMPTRNARNGFLFVPEGTLRIRNAKYAADTRVIEEGCDCYACANGFSRAYLRHLDRCNEILASQLATMHNLRHYQRLMAGLRAAIEAGTLEDFTAAFYARRRGAAVA</sequence>
<feature type="active site" description="Nucleophile" evidence="8">
    <location>
        <position position="325"/>
    </location>
</feature>
<feature type="active site" description="Proton acceptor" evidence="8">
    <location>
        <position position="145"/>
    </location>
</feature>
<dbReference type="Proteomes" id="UP000270530">
    <property type="component" value="Chromosome"/>
</dbReference>
<keyword evidence="8" id="KW-0862">Zinc</keyword>
<dbReference type="KEGG" id="rbd:ALSL_1476"/>
<feature type="binding site" evidence="8">
    <location>
        <position position="199"/>
    </location>
    <ligand>
        <name>substrate</name>
    </ligand>
</feature>
<keyword evidence="3 8" id="KW-0808">Transferase</keyword>
<dbReference type="GO" id="GO:0008616">
    <property type="term" value="P:tRNA queuosine(34) biosynthetic process"/>
    <property type="evidence" value="ECO:0007669"/>
    <property type="project" value="UniProtKB-UniRule"/>
</dbReference>
<feature type="binding site" evidence="8">
    <location>
        <position position="248"/>
    </location>
    <ligand>
        <name>substrate</name>
    </ligand>
</feature>
<dbReference type="InterPro" id="IPR004803">
    <property type="entry name" value="TGT"/>
</dbReference>
<evidence type="ECO:0000256" key="8">
    <source>
        <dbReference type="HAMAP-Rule" id="MF_00168"/>
    </source>
</evidence>
<reference evidence="11" key="1">
    <citation type="submission" date="2018-04" db="EMBL/GenBank/DDBJ databases">
        <authorList>
            <person name="Watanabe M."/>
            <person name="Kojima H."/>
        </authorList>
    </citation>
    <scope>NUCLEOTIDE SEQUENCE [LARGE SCALE GENOMIC DNA]</scope>
    <source>
        <strain evidence="11">Dysh456</strain>
    </source>
</reference>
<dbReference type="Pfam" id="PF01702">
    <property type="entry name" value="TGT"/>
    <property type="match status" value="1"/>
</dbReference>
<comment type="pathway">
    <text evidence="1 8">tRNA modification; tRNA-queuosine biosynthesis.</text>
</comment>
<gene>
    <name evidence="8" type="primary">tgt</name>
    <name evidence="10" type="ORF">ALSL_1476</name>
</gene>
<accession>A0A2Z6E513</accession>
<dbReference type="PANTHER" id="PTHR46499">
    <property type="entry name" value="QUEUINE TRNA-RIBOSYLTRANSFERASE"/>
    <property type="match status" value="1"/>
</dbReference>
<dbReference type="GO" id="GO:0005829">
    <property type="term" value="C:cytosol"/>
    <property type="evidence" value="ECO:0007669"/>
    <property type="project" value="TreeGrafter"/>
</dbReference>
<feature type="binding site" evidence="8">
    <location>
        <position position="395"/>
    </location>
    <ligand>
        <name>Zn(2+)</name>
        <dbReference type="ChEBI" id="CHEBI:29105"/>
    </ligand>
</feature>
<organism evidence="10 11">
    <name type="scientific">Aerosticca soli</name>
    <dbReference type="NCBI Taxonomy" id="2010829"/>
    <lineage>
        <taxon>Bacteria</taxon>
        <taxon>Pseudomonadati</taxon>
        <taxon>Pseudomonadota</taxon>
        <taxon>Gammaproteobacteria</taxon>
        <taxon>Lysobacterales</taxon>
        <taxon>Rhodanobacteraceae</taxon>
        <taxon>Aerosticca</taxon>
    </lineage>
</organism>
<feature type="domain" description="tRNA-guanine(15) transglycosylase-like" evidence="9">
    <location>
        <begin position="67"/>
        <end position="427"/>
    </location>
</feature>
<dbReference type="GO" id="GO:0046872">
    <property type="term" value="F:metal ion binding"/>
    <property type="evidence" value="ECO:0007669"/>
    <property type="project" value="UniProtKB-KW"/>
</dbReference>
<keyword evidence="11" id="KW-1185">Reference proteome</keyword>
<keyword evidence="2 8" id="KW-0328">Glycosyltransferase</keyword>
<evidence type="ECO:0000256" key="2">
    <source>
        <dbReference type="ARBA" id="ARBA00022676"/>
    </source>
</evidence>
<proteinExistence type="inferred from homology"/>
<evidence type="ECO:0000256" key="4">
    <source>
        <dbReference type="ARBA" id="ARBA00022694"/>
    </source>
</evidence>
<evidence type="ECO:0000256" key="1">
    <source>
        <dbReference type="ARBA" id="ARBA00004691"/>
    </source>
</evidence>
<dbReference type="UniPathway" id="UPA00392"/>
<dbReference type="EC" id="2.4.2.29" evidence="8"/>
<name>A0A2Z6E513_9GAMM</name>
<dbReference type="PANTHER" id="PTHR46499:SF1">
    <property type="entry name" value="QUEUINE TRNA-RIBOSYLTRANSFERASE"/>
    <property type="match status" value="1"/>
</dbReference>
<feature type="binding site" evidence="8">
    <location>
        <begin position="145"/>
        <end position="149"/>
    </location>
    <ligand>
        <name>substrate</name>
    </ligand>
</feature>
<feature type="region of interest" description="RNA binding" evidence="8">
    <location>
        <begin position="306"/>
        <end position="312"/>
    </location>
</feature>
<evidence type="ECO:0000313" key="10">
    <source>
        <dbReference type="EMBL" id="BBD80133.1"/>
    </source>
</evidence>
<feature type="binding site" evidence="8">
    <location>
        <position position="365"/>
    </location>
    <ligand>
        <name>Zn(2+)</name>
        <dbReference type="ChEBI" id="CHEBI:29105"/>
    </ligand>
</feature>
<comment type="similarity">
    <text evidence="8">Belongs to the queuine tRNA-ribosyltransferase family.</text>
</comment>
<dbReference type="Gene3D" id="3.20.20.105">
    <property type="entry name" value="Queuine tRNA-ribosyltransferase-like"/>
    <property type="match status" value="1"/>
</dbReference>
<feature type="binding site" evidence="8">
    <location>
        <position position="368"/>
    </location>
    <ligand>
        <name>Zn(2+)</name>
        <dbReference type="ChEBI" id="CHEBI:29105"/>
    </ligand>
</feature>
<feature type="binding site" evidence="8">
    <location>
        <position position="275"/>
    </location>
    <ligand>
        <name>substrate</name>
    </ligand>
</feature>
<dbReference type="InterPro" id="IPR036511">
    <property type="entry name" value="TGT-like_sf"/>
</dbReference>
<dbReference type="AlphaFoldDB" id="A0A2Z6E513"/>
<evidence type="ECO:0000256" key="5">
    <source>
        <dbReference type="ARBA" id="ARBA00022723"/>
    </source>
</evidence>
<feature type="binding site" evidence="8">
    <location>
        <position position="363"/>
    </location>
    <ligand>
        <name>Zn(2+)</name>
        <dbReference type="ChEBI" id="CHEBI:29105"/>
    </ligand>
</feature>
<evidence type="ECO:0000256" key="3">
    <source>
        <dbReference type="ARBA" id="ARBA00022679"/>
    </source>
</evidence>
<comment type="cofactor">
    <cofactor evidence="8">
        <name>Zn(2+)</name>
        <dbReference type="ChEBI" id="CHEBI:29105"/>
    </cofactor>
    <text evidence="8">Binds 1 zinc ion per subunit.</text>
</comment>
<comment type="catalytic activity">
    <reaction evidence="7 8">
        <text>7-aminomethyl-7-carbaguanine + guanosine(34) in tRNA = 7-aminomethyl-7-carbaguanosine(34) in tRNA + guanine</text>
        <dbReference type="Rhea" id="RHEA:24104"/>
        <dbReference type="Rhea" id="RHEA-COMP:10341"/>
        <dbReference type="Rhea" id="RHEA-COMP:10342"/>
        <dbReference type="ChEBI" id="CHEBI:16235"/>
        <dbReference type="ChEBI" id="CHEBI:58703"/>
        <dbReference type="ChEBI" id="CHEBI:74269"/>
        <dbReference type="ChEBI" id="CHEBI:82833"/>
        <dbReference type="EC" id="2.4.2.29"/>
    </reaction>
</comment>
<reference evidence="11" key="2">
    <citation type="submission" date="2018-06" db="EMBL/GenBank/DDBJ databases">
        <title>Genome sequence of Rhodanobacteraceae bacterium strain Dysh456.</title>
        <authorList>
            <person name="Fukui M."/>
        </authorList>
    </citation>
    <scope>NUCLEOTIDE SEQUENCE [LARGE SCALE GENOMIC DNA]</scope>
    <source>
        <strain evidence="11">Dysh456</strain>
    </source>
</reference>
<evidence type="ECO:0000256" key="7">
    <source>
        <dbReference type="ARBA" id="ARBA00050112"/>
    </source>
</evidence>
<keyword evidence="6 8" id="KW-0671">Queuosine biosynthesis</keyword>
<dbReference type="NCBIfam" id="TIGR00449">
    <property type="entry name" value="tgt_general"/>
    <property type="match status" value="1"/>
</dbReference>
<protein>
    <recommendedName>
        <fullName evidence="8">Queuine tRNA-ribosyltransferase</fullName>
        <ecNumber evidence="8">2.4.2.29</ecNumber>
    </recommendedName>
    <alternativeName>
        <fullName evidence="8">Guanine insertion enzyme</fullName>
    </alternativeName>
    <alternativeName>
        <fullName evidence="8">tRNA-guanine transglycosylase</fullName>
    </alternativeName>
</protein>
<comment type="function">
    <text evidence="8">Catalyzes the base-exchange of a guanine (G) residue with the queuine precursor 7-aminomethyl-7-deazaguanine (PreQ1) at position 34 (anticodon wobble position) in tRNAs with GU(N) anticodons (tRNA-Asp, -Asn, -His and -Tyr). Catalysis occurs through a double-displacement mechanism. The nucleophile active site attacks the C1' of nucleotide 34 to detach the guanine base from the RNA, forming a covalent enzyme-RNA intermediate. The proton acceptor active site deprotonates the incoming PreQ1, allowing a nucleophilic attack on the C1' of the ribose to form the product. After dissociation, two additional enzymatic reactions on the tRNA convert PreQ1 to queuine (Q), resulting in the hypermodified nucleoside queuosine (7-(((4,5-cis-dihydroxy-2-cyclopenten-1-yl)amino)methyl)-7-deazaguanosine).</text>
</comment>
<evidence type="ECO:0000259" key="9">
    <source>
        <dbReference type="Pfam" id="PF01702"/>
    </source>
</evidence>
<dbReference type="InterPro" id="IPR050076">
    <property type="entry name" value="ArchSynthase1/Queuine_TRR"/>
</dbReference>